<proteinExistence type="predicted"/>
<comment type="caution">
    <text evidence="3">The sequence shown here is derived from an EMBL/GenBank/DDBJ whole genome shotgun (WGS) entry which is preliminary data.</text>
</comment>
<dbReference type="GeneID" id="95990288"/>
<dbReference type="EMBL" id="JBBXJM010000007">
    <property type="protein sequence ID" value="KAL1405606.1"/>
    <property type="molecule type" value="Genomic_DNA"/>
</dbReference>
<dbReference type="RefSeq" id="XP_069205550.1">
    <property type="nucleotide sequence ID" value="XM_069357613.1"/>
</dbReference>
<feature type="region of interest" description="Disordered" evidence="2">
    <location>
        <begin position="1"/>
        <end position="31"/>
    </location>
</feature>
<feature type="coiled-coil region" evidence="1">
    <location>
        <begin position="49"/>
        <end position="76"/>
    </location>
</feature>
<accession>A0ABR3PT38</accession>
<feature type="compositionally biased region" description="Gly residues" evidence="2">
    <location>
        <begin position="1"/>
        <end position="14"/>
    </location>
</feature>
<evidence type="ECO:0008006" key="5">
    <source>
        <dbReference type="Google" id="ProtNLM"/>
    </source>
</evidence>
<protein>
    <recommendedName>
        <fullName evidence="5">GDP/GTP exchange factor Sec2 N-terminal domain-containing protein</fullName>
    </recommendedName>
</protein>
<keyword evidence="4" id="KW-1185">Reference proteome</keyword>
<gene>
    <name evidence="3" type="ORF">Q8F55_009245</name>
</gene>
<feature type="compositionally biased region" description="Gly residues" evidence="2">
    <location>
        <begin position="172"/>
        <end position="182"/>
    </location>
</feature>
<organism evidence="3 4">
    <name type="scientific">Vanrija albida</name>
    <dbReference type="NCBI Taxonomy" id="181172"/>
    <lineage>
        <taxon>Eukaryota</taxon>
        <taxon>Fungi</taxon>
        <taxon>Dikarya</taxon>
        <taxon>Basidiomycota</taxon>
        <taxon>Agaricomycotina</taxon>
        <taxon>Tremellomycetes</taxon>
        <taxon>Trichosporonales</taxon>
        <taxon>Trichosporonaceae</taxon>
        <taxon>Vanrija</taxon>
    </lineage>
</organism>
<feature type="compositionally biased region" description="Low complexity" evidence="2">
    <location>
        <begin position="160"/>
        <end position="171"/>
    </location>
</feature>
<name>A0ABR3PT38_9TREE</name>
<feature type="region of interest" description="Disordered" evidence="2">
    <location>
        <begin position="142"/>
        <end position="242"/>
    </location>
</feature>
<evidence type="ECO:0000256" key="1">
    <source>
        <dbReference type="SAM" id="Coils"/>
    </source>
</evidence>
<reference evidence="3 4" key="1">
    <citation type="submission" date="2023-08" db="EMBL/GenBank/DDBJ databases">
        <title>Annotated Genome Sequence of Vanrija albida AlHP1.</title>
        <authorList>
            <person name="Herzog R."/>
        </authorList>
    </citation>
    <scope>NUCLEOTIDE SEQUENCE [LARGE SCALE GENOMIC DNA]</scope>
    <source>
        <strain evidence="3 4">AlHP1</strain>
    </source>
</reference>
<evidence type="ECO:0000313" key="3">
    <source>
        <dbReference type="EMBL" id="KAL1405606.1"/>
    </source>
</evidence>
<evidence type="ECO:0000313" key="4">
    <source>
        <dbReference type="Proteomes" id="UP001565368"/>
    </source>
</evidence>
<feature type="compositionally biased region" description="Polar residues" evidence="2">
    <location>
        <begin position="190"/>
        <end position="212"/>
    </location>
</feature>
<dbReference type="Proteomes" id="UP001565368">
    <property type="component" value="Unassembled WGS sequence"/>
</dbReference>
<sequence length="242" mass="25678">MGYGGQSTNGGVHGGVLKHPPRNVLPNFPQTGNTVQDLVTAVDRLVVAVEEESKGRQAAEKQLAEVRKLHQQDQETAYACFEEERKRREDEEEKASIALVQERKGREEDVAKAAALLAEERQARLLAEARLADMQAKLRAFAGLGDDTPRGASRNGGGSLLSSGVGSINSGLGVGPVNGSGSHGVDPSLSPESSYAPTPAQQYAPSPEQQFGTLARDSLPARPNAAPREKRVSFGSGSRLTQ</sequence>
<keyword evidence="1" id="KW-0175">Coiled coil</keyword>
<evidence type="ECO:0000256" key="2">
    <source>
        <dbReference type="SAM" id="MobiDB-lite"/>
    </source>
</evidence>